<dbReference type="Proteomes" id="UP001362999">
    <property type="component" value="Unassembled WGS sequence"/>
</dbReference>
<keyword evidence="2" id="KW-1185">Reference proteome</keyword>
<evidence type="ECO:0000313" key="1">
    <source>
        <dbReference type="EMBL" id="KAK6974888.1"/>
    </source>
</evidence>
<protein>
    <submittedName>
        <fullName evidence="1">Uncharacterized protein</fullName>
    </submittedName>
</protein>
<comment type="caution">
    <text evidence="1">The sequence shown here is derived from an EMBL/GenBank/DDBJ whole genome shotgun (WGS) entry which is preliminary data.</text>
</comment>
<organism evidence="1 2">
    <name type="scientific">Favolaschia claudopus</name>
    <dbReference type="NCBI Taxonomy" id="2862362"/>
    <lineage>
        <taxon>Eukaryota</taxon>
        <taxon>Fungi</taxon>
        <taxon>Dikarya</taxon>
        <taxon>Basidiomycota</taxon>
        <taxon>Agaricomycotina</taxon>
        <taxon>Agaricomycetes</taxon>
        <taxon>Agaricomycetidae</taxon>
        <taxon>Agaricales</taxon>
        <taxon>Marasmiineae</taxon>
        <taxon>Mycenaceae</taxon>
        <taxon>Favolaschia</taxon>
    </lineage>
</organism>
<evidence type="ECO:0000313" key="2">
    <source>
        <dbReference type="Proteomes" id="UP001362999"/>
    </source>
</evidence>
<gene>
    <name evidence="1" type="ORF">R3P38DRAFT_3238663</name>
</gene>
<proteinExistence type="predicted"/>
<dbReference type="AlphaFoldDB" id="A0AAV9ZA03"/>
<name>A0AAV9ZA03_9AGAR</name>
<reference evidence="1 2" key="1">
    <citation type="journal article" date="2024" name="J Genomics">
        <title>Draft genome sequencing and assembly of Favolaschia claudopus CIRM-BRFM 2984 isolated from oak limbs.</title>
        <authorList>
            <person name="Navarro D."/>
            <person name="Drula E."/>
            <person name="Chaduli D."/>
            <person name="Cazenave R."/>
            <person name="Ahrendt S."/>
            <person name="Wang J."/>
            <person name="Lipzen A."/>
            <person name="Daum C."/>
            <person name="Barry K."/>
            <person name="Grigoriev I.V."/>
            <person name="Favel A."/>
            <person name="Rosso M.N."/>
            <person name="Martin F."/>
        </authorList>
    </citation>
    <scope>NUCLEOTIDE SEQUENCE [LARGE SCALE GENOMIC DNA]</scope>
    <source>
        <strain evidence="1 2">CIRM-BRFM 2984</strain>
    </source>
</reference>
<sequence length="263" mass="29348">MTYLPELTSPRIQRNVSRIPYRPCSTPDASTPLRTSNIPTLRLAFPFTSCLSPSSFVPLPHLTSRLSYCYATLSQSLSGGGSRGTWEWSEYGGEGMDVNGKRMLLRLRLNLDRYDMEIVGEAMVVHMMGWYGVSPLYDVYSSRLLGWVIHLVRGRAGKEVSSKSRSRSSFCSGASTSTLHLALDVPIHSIQIHLDLDSLTPHPQPALRSLPPHALPDTIERPIPCPQRRLASTRGKSEARCCIHLVTCVGTRTLPIQGRTYRW</sequence>
<dbReference type="EMBL" id="JAWWNJ010000178">
    <property type="protein sequence ID" value="KAK6974888.1"/>
    <property type="molecule type" value="Genomic_DNA"/>
</dbReference>
<accession>A0AAV9ZA03</accession>